<feature type="coiled-coil region" evidence="1">
    <location>
        <begin position="11"/>
        <end position="234"/>
    </location>
</feature>
<protein>
    <submittedName>
        <fullName evidence="2">Uncharacterized protein</fullName>
    </submittedName>
</protein>
<keyword evidence="3" id="KW-1185">Reference proteome</keyword>
<reference evidence="2" key="1">
    <citation type="submission" date="2014-09" db="EMBL/GenBank/DDBJ databases">
        <title>Draft genome sequence of an oleaginous Mucoromycotina fungus Mucor ambiguus NBRC6742.</title>
        <authorList>
            <person name="Takeda I."/>
            <person name="Yamane N."/>
            <person name="Morita T."/>
            <person name="Tamano K."/>
            <person name="Machida M."/>
            <person name="Baker S."/>
            <person name="Koike H."/>
        </authorList>
    </citation>
    <scope>NUCLEOTIDE SEQUENCE</scope>
    <source>
        <strain evidence="2">NBRC 6742</strain>
    </source>
</reference>
<dbReference type="OrthoDB" id="2276367at2759"/>
<dbReference type="AlphaFoldDB" id="A0A0C9MGN3"/>
<name>A0A0C9MGN3_9FUNG</name>
<accession>A0A0C9MGN3</accession>
<evidence type="ECO:0000313" key="3">
    <source>
        <dbReference type="Proteomes" id="UP000053815"/>
    </source>
</evidence>
<organism evidence="2">
    <name type="scientific">Mucor ambiguus</name>
    <dbReference type="NCBI Taxonomy" id="91626"/>
    <lineage>
        <taxon>Eukaryota</taxon>
        <taxon>Fungi</taxon>
        <taxon>Fungi incertae sedis</taxon>
        <taxon>Mucoromycota</taxon>
        <taxon>Mucoromycotina</taxon>
        <taxon>Mucoromycetes</taxon>
        <taxon>Mucorales</taxon>
        <taxon>Mucorineae</taxon>
        <taxon>Mucoraceae</taxon>
        <taxon>Mucor</taxon>
    </lineage>
</organism>
<proteinExistence type="predicted"/>
<dbReference type="Proteomes" id="UP000053815">
    <property type="component" value="Unassembled WGS sequence"/>
</dbReference>
<evidence type="ECO:0000313" key="2">
    <source>
        <dbReference type="EMBL" id="GAN02247.1"/>
    </source>
</evidence>
<evidence type="ECO:0000256" key="1">
    <source>
        <dbReference type="SAM" id="Coils"/>
    </source>
</evidence>
<gene>
    <name evidence="2" type="ORF">MAM1_0019c01688</name>
</gene>
<dbReference type="EMBL" id="DF836308">
    <property type="protein sequence ID" value="GAN02247.1"/>
    <property type="molecule type" value="Genomic_DNA"/>
</dbReference>
<keyword evidence="1" id="KW-0175">Coiled coil</keyword>
<sequence length="264" mass="30821">MLSTPRPASSSSRTNRVFQELQENLESIQKDLENTKAQLQTTKENKEQFEKENEEYIESNKKLRSDIQEVMQILESKQQLLDSTKQTYVSTENKVKQLKDEAMAARKELDDLKRREHTIEKECRTIQLQKEKQLQQQKTFEQSVAQSQAEFDKEIQALELELASVQQSIQDVKEKDVAKEVQQMVEKQAKEREVLIQDFEKVRKEIEANNQAFIQQVKQELMDLMKQLPTEEEQSLESEVVNCKDDVESLIARIKSNAAVSINE</sequence>